<dbReference type="SUPFAM" id="SSF49299">
    <property type="entry name" value="PKD domain"/>
    <property type="match status" value="5"/>
</dbReference>
<dbReference type="GO" id="GO:0005886">
    <property type="term" value="C:plasma membrane"/>
    <property type="evidence" value="ECO:0007669"/>
    <property type="project" value="TreeGrafter"/>
</dbReference>
<proteinExistence type="predicted"/>
<dbReference type="PROSITE" id="PS51257">
    <property type="entry name" value="PROKAR_LIPOPROTEIN"/>
    <property type="match status" value="1"/>
</dbReference>
<dbReference type="InterPro" id="IPR000601">
    <property type="entry name" value="PKD_dom"/>
</dbReference>
<feature type="domain" description="PKD" evidence="6">
    <location>
        <begin position="581"/>
        <end position="646"/>
    </location>
</feature>
<comment type="subcellular location">
    <subcellularLocation>
        <location evidence="1">Membrane</location>
        <topology evidence="1">Multi-pass membrane protein</topology>
    </subcellularLocation>
</comment>
<keyword evidence="2" id="KW-0812">Transmembrane</keyword>
<evidence type="ECO:0000259" key="6">
    <source>
        <dbReference type="PROSITE" id="PS50093"/>
    </source>
</evidence>
<comment type="caution">
    <text evidence="7">The sequence shown here is derived from an EMBL/GenBank/DDBJ whole genome shotgun (WGS) entry which is preliminary data.</text>
</comment>
<dbReference type="EMBL" id="PEYM01000120">
    <property type="protein sequence ID" value="PIS28722.1"/>
    <property type="molecule type" value="Genomic_DNA"/>
</dbReference>
<keyword evidence="4" id="KW-1133">Transmembrane helix</keyword>
<dbReference type="PANTHER" id="PTHR46730:SF1">
    <property type="entry name" value="PLAT DOMAIN-CONTAINING PROTEIN"/>
    <property type="match status" value="1"/>
</dbReference>
<organism evidence="7 8">
    <name type="scientific">Candidatus Saganbacteria bacterium CG08_land_8_20_14_0_20_45_16</name>
    <dbReference type="NCBI Taxonomy" id="2014293"/>
    <lineage>
        <taxon>Bacteria</taxon>
        <taxon>Bacillati</taxon>
        <taxon>Saganbacteria</taxon>
    </lineage>
</organism>
<dbReference type="Gene3D" id="2.60.40.10">
    <property type="entry name" value="Immunoglobulins"/>
    <property type="match status" value="5"/>
</dbReference>
<evidence type="ECO:0000313" key="7">
    <source>
        <dbReference type="EMBL" id="PIS28722.1"/>
    </source>
</evidence>
<evidence type="ECO:0000313" key="8">
    <source>
        <dbReference type="Proteomes" id="UP000231343"/>
    </source>
</evidence>
<dbReference type="Proteomes" id="UP000231343">
    <property type="component" value="Unassembled WGS sequence"/>
</dbReference>
<dbReference type="PROSITE" id="PS50093">
    <property type="entry name" value="PKD"/>
    <property type="match status" value="4"/>
</dbReference>
<evidence type="ECO:0000256" key="5">
    <source>
        <dbReference type="ARBA" id="ARBA00023136"/>
    </source>
</evidence>
<dbReference type="CDD" id="cd00146">
    <property type="entry name" value="PKD"/>
    <property type="match status" value="3"/>
</dbReference>
<keyword evidence="3" id="KW-0677">Repeat</keyword>
<feature type="domain" description="PKD" evidence="6">
    <location>
        <begin position="872"/>
        <end position="924"/>
    </location>
</feature>
<evidence type="ECO:0000256" key="4">
    <source>
        <dbReference type="ARBA" id="ARBA00022989"/>
    </source>
</evidence>
<evidence type="ECO:0000256" key="1">
    <source>
        <dbReference type="ARBA" id="ARBA00004141"/>
    </source>
</evidence>
<dbReference type="InterPro" id="IPR013783">
    <property type="entry name" value="Ig-like_fold"/>
</dbReference>
<gene>
    <name evidence="7" type="ORF">COT42_07255</name>
</gene>
<reference evidence="7 8" key="1">
    <citation type="submission" date="2017-09" db="EMBL/GenBank/DDBJ databases">
        <title>Depth-based differentiation of microbial function through sediment-hosted aquifers and enrichment of novel symbionts in the deep terrestrial subsurface.</title>
        <authorList>
            <person name="Probst A.J."/>
            <person name="Ladd B."/>
            <person name="Jarett J.K."/>
            <person name="Geller-Mcgrath D.E."/>
            <person name="Sieber C.M."/>
            <person name="Emerson J.B."/>
            <person name="Anantharaman K."/>
            <person name="Thomas B.C."/>
            <person name="Malmstrom R."/>
            <person name="Stieglmeier M."/>
            <person name="Klingl A."/>
            <person name="Woyke T."/>
            <person name="Ryan C.M."/>
            <person name="Banfield J.F."/>
        </authorList>
    </citation>
    <scope>NUCLEOTIDE SEQUENCE [LARGE SCALE GENOMIC DNA]</scope>
    <source>
        <strain evidence="7">CG08_land_8_20_14_0_20_45_16</strain>
    </source>
</reference>
<protein>
    <recommendedName>
        <fullName evidence="6">PKD domain-containing protein</fullName>
    </recommendedName>
</protein>
<dbReference type="InterPro" id="IPR035986">
    <property type="entry name" value="PKD_dom_sf"/>
</dbReference>
<evidence type="ECO:0000256" key="2">
    <source>
        <dbReference type="ARBA" id="ARBA00022692"/>
    </source>
</evidence>
<sequence>MFSRIGSYLSQYFSWVPGLSTLSCAPNDGEQVCIAPEPHLPHLSRDETGMVCGNDEITEAIQPGDFPVSLHCESNDGIGAANCLGGNDADRINRDSLQITCLNNGEEFSPSLNPDGTMDVELFEQPLGEIGCYVSQYYDRNANEVKTIGSYAEALYLDQERKSNYQDPAFTFWLTMNGISYEPNYREIPDFGTIDPRPQAAMSRGSDNIYNWQIDNLTDDFGNRLHLIDSNANYFLNNNENFSSGYTERNTYRIQGQMLPNAGPGTFYAIFSDDYGHTRRVTFYQPTITPLEFNSNDISWYTVNPESPYWICINPGLPVSGATNYLFSATFTDPTTNETAPPYAIASQPSNCIAFSPTRLGDYSLQAEITTYSGDILNARTTDTITAHENGTAVLMGSMLGVHTAHIGDDVVLMGNSSDPDATYDWEILPPRGDVMSFNGQTASFTAELEGDYDVRLVITSSDGRTQKVISRDIEVYPPYTIIPSATISRELTYSYHLGDTARDIICRSDDPAATFAWTVTRPAPNEHGEVIERFAGPVIRSYTFDSIGDFDFRCTVVASDSITTSGESRSVNVYPSNVELPLAGMAASFAAEVGTDVVFATPSPDTSRYSYTWEFVDDGSTETGTEVTHNFAETGTYMVRLTVASLADPTLKNSVVQTITIVPIGVEIPTLSIVGLPAVHEDTPFTLSVADPDTDNFVYTWEIAGEPTPVTGASITHTFNNPGQYGVVLRATSRRDSSVSFVTPAYYIYVIQNSIPLPNLSIIAPFSGQVSTATTTNNIRFRASDPSPEYNYSFDFVGSASAMGSDVTHAFNELGTYSVILTATLRSDPSVTYQITHNITIVPYHVPNVGIEGPLSAPVNTAVSYNVPEPTPGATYTWHFGDGTTATGTSVSHTYRSIADFQVRLTADNHGTTNEIRHNITIY</sequence>
<evidence type="ECO:0000256" key="3">
    <source>
        <dbReference type="ARBA" id="ARBA00022737"/>
    </source>
</evidence>
<accession>A0A2H0XUY5</accession>
<dbReference type="PANTHER" id="PTHR46730">
    <property type="entry name" value="POLYCYSTIN-1"/>
    <property type="match status" value="1"/>
</dbReference>
<dbReference type="Pfam" id="PF18911">
    <property type="entry name" value="PKD_4"/>
    <property type="match status" value="1"/>
</dbReference>
<dbReference type="Pfam" id="PF00801">
    <property type="entry name" value="PKD"/>
    <property type="match status" value="2"/>
</dbReference>
<dbReference type="AlphaFoldDB" id="A0A2H0XUY5"/>
<dbReference type="InterPro" id="IPR022409">
    <property type="entry name" value="PKD/Chitinase_dom"/>
</dbReference>
<dbReference type="GO" id="GO:0006816">
    <property type="term" value="P:calcium ion transport"/>
    <property type="evidence" value="ECO:0007669"/>
    <property type="project" value="TreeGrafter"/>
</dbReference>
<dbReference type="SMART" id="SM00089">
    <property type="entry name" value="PKD"/>
    <property type="match status" value="5"/>
</dbReference>
<feature type="domain" description="PKD" evidence="6">
    <location>
        <begin position="763"/>
        <end position="825"/>
    </location>
</feature>
<name>A0A2H0XUY5_UNCSA</name>
<feature type="domain" description="PKD" evidence="6">
    <location>
        <begin position="696"/>
        <end position="734"/>
    </location>
</feature>
<dbReference type="GO" id="GO:0005261">
    <property type="term" value="F:monoatomic cation channel activity"/>
    <property type="evidence" value="ECO:0007669"/>
    <property type="project" value="TreeGrafter"/>
</dbReference>
<keyword evidence="5" id="KW-0472">Membrane</keyword>